<feature type="compositionally biased region" description="Basic residues" evidence="1">
    <location>
        <begin position="90"/>
        <end position="99"/>
    </location>
</feature>
<evidence type="ECO:0000313" key="3">
    <source>
        <dbReference type="Proteomes" id="UP000076761"/>
    </source>
</evidence>
<sequence>MAICFFPAPGEHSAIRDQGQSVYHGKSVHALRGDDEHEHEYDAFAFLGKTRAKTTAEFDPRADQATHIPFAALTRTPSTSSPQSLTHTHSFPRCKPKMPKKRPSLQSIFIPSFLSPTAAHDASLPPTPISAPLPARVPALSEAPRPAHSRQQSSSSLASSYADSIHHNFSLTPAFDISPNPGPSPPSQDLLPDDPFANLSLSPAAIAFPSILTSPALPPPPPSTPKSPLSPAALDTSPLSRPRPLRTSASTSTLPIKARPAHTRPAFSTRPSLPSLRVLARTSVVMKKKVSAHYFRGGASESDAYALR</sequence>
<dbReference type="OrthoDB" id="2756336at2759"/>
<feature type="region of interest" description="Disordered" evidence="1">
    <location>
        <begin position="74"/>
        <end position="99"/>
    </location>
</feature>
<dbReference type="InParanoid" id="A0A165TYQ5"/>
<accession>A0A165TYQ5</accession>
<proteinExistence type="predicted"/>
<feature type="region of interest" description="Disordered" evidence="1">
    <location>
        <begin position="140"/>
        <end position="196"/>
    </location>
</feature>
<protein>
    <submittedName>
        <fullName evidence="2">Uncharacterized protein</fullName>
    </submittedName>
</protein>
<dbReference type="AlphaFoldDB" id="A0A165TYQ5"/>
<gene>
    <name evidence="2" type="ORF">NEOLEDRAFT_137267</name>
</gene>
<feature type="compositionally biased region" description="Pro residues" evidence="1">
    <location>
        <begin position="216"/>
        <end position="225"/>
    </location>
</feature>
<feature type="compositionally biased region" description="Polar residues" evidence="1">
    <location>
        <begin position="75"/>
        <end position="89"/>
    </location>
</feature>
<name>A0A165TYQ5_9AGAM</name>
<dbReference type="STRING" id="1314782.A0A165TYQ5"/>
<evidence type="ECO:0000313" key="2">
    <source>
        <dbReference type="EMBL" id="KZT27372.1"/>
    </source>
</evidence>
<feature type="region of interest" description="Disordered" evidence="1">
    <location>
        <begin position="213"/>
        <end position="272"/>
    </location>
</feature>
<keyword evidence="3" id="KW-1185">Reference proteome</keyword>
<evidence type="ECO:0000256" key="1">
    <source>
        <dbReference type="SAM" id="MobiDB-lite"/>
    </source>
</evidence>
<dbReference type="Proteomes" id="UP000076761">
    <property type="component" value="Unassembled WGS sequence"/>
</dbReference>
<organism evidence="2 3">
    <name type="scientific">Neolentinus lepideus HHB14362 ss-1</name>
    <dbReference type="NCBI Taxonomy" id="1314782"/>
    <lineage>
        <taxon>Eukaryota</taxon>
        <taxon>Fungi</taxon>
        <taxon>Dikarya</taxon>
        <taxon>Basidiomycota</taxon>
        <taxon>Agaricomycotina</taxon>
        <taxon>Agaricomycetes</taxon>
        <taxon>Gloeophyllales</taxon>
        <taxon>Gloeophyllaceae</taxon>
        <taxon>Neolentinus</taxon>
    </lineage>
</organism>
<feature type="compositionally biased region" description="Low complexity" evidence="1">
    <location>
        <begin position="149"/>
        <end position="163"/>
    </location>
</feature>
<reference evidence="2 3" key="1">
    <citation type="journal article" date="2016" name="Mol. Biol. Evol.">
        <title>Comparative Genomics of Early-Diverging Mushroom-Forming Fungi Provides Insights into the Origins of Lignocellulose Decay Capabilities.</title>
        <authorList>
            <person name="Nagy L.G."/>
            <person name="Riley R."/>
            <person name="Tritt A."/>
            <person name="Adam C."/>
            <person name="Daum C."/>
            <person name="Floudas D."/>
            <person name="Sun H."/>
            <person name="Yadav J.S."/>
            <person name="Pangilinan J."/>
            <person name="Larsson K.H."/>
            <person name="Matsuura K."/>
            <person name="Barry K."/>
            <person name="Labutti K."/>
            <person name="Kuo R."/>
            <person name="Ohm R.A."/>
            <person name="Bhattacharya S.S."/>
            <person name="Shirouzu T."/>
            <person name="Yoshinaga Y."/>
            <person name="Martin F.M."/>
            <person name="Grigoriev I.V."/>
            <person name="Hibbett D.S."/>
        </authorList>
    </citation>
    <scope>NUCLEOTIDE SEQUENCE [LARGE SCALE GENOMIC DNA]</scope>
    <source>
        <strain evidence="2 3">HHB14362 ss-1</strain>
    </source>
</reference>
<dbReference type="EMBL" id="KV425562">
    <property type="protein sequence ID" value="KZT27372.1"/>
    <property type="molecule type" value="Genomic_DNA"/>
</dbReference>